<gene>
    <name evidence="3" type="ORF">W97_03992</name>
</gene>
<accession>R7YSG2</accession>
<keyword evidence="1" id="KW-0175">Coiled coil</keyword>
<dbReference type="OrthoDB" id="2420947at2759"/>
<organism evidence="3 4">
    <name type="scientific">Coniosporium apollinis (strain CBS 100218)</name>
    <name type="common">Rock-inhabiting black yeast</name>
    <dbReference type="NCBI Taxonomy" id="1168221"/>
    <lineage>
        <taxon>Eukaryota</taxon>
        <taxon>Fungi</taxon>
        <taxon>Dikarya</taxon>
        <taxon>Ascomycota</taxon>
        <taxon>Pezizomycotina</taxon>
        <taxon>Dothideomycetes</taxon>
        <taxon>Dothideomycetes incertae sedis</taxon>
        <taxon>Coniosporium</taxon>
    </lineage>
</organism>
<feature type="region of interest" description="Disordered" evidence="2">
    <location>
        <begin position="1"/>
        <end position="117"/>
    </location>
</feature>
<reference evidence="4" key="1">
    <citation type="submission" date="2012-06" db="EMBL/GenBank/DDBJ databases">
        <title>The genome sequence of Coniosporium apollinis CBS 100218.</title>
        <authorList>
            <consortium name="The Broad Institute Genome Sequencing Platform"/>
            <person name="Cuomo C."/>
            <person name="Gorbushina A."/>
            <person name="Noack S."/>
            <person name="Walker B."/>
            <person name="Young S.K."/>
            <person name="Zeng Q."/>
            <person name="Gargeya S."/>
            <person name="Fitzgerald M."/>
            <person name="Haas B."/>
            <person name="Abouelleil A."/>
            <person name="Alvarado L."/>
            <person name="Arachchi H.M."/>
            <person name="Berlin A.M."/>
            <person name="Chapman S.B."/>
            <person name="Goldberg J."/>
            <person name="Griggs A."/>
            <person name="Gujja S."/>
            <person name="Hansen M."/>
            <person name="Howarth C."/>
            <person name="Imamovic A."/>
            <person name="Larimer J."/>
            <person name="McCowan C."/>
            <person name="Montmayeur A."/>
            <person name="Murphy C."/>
            <person name="Neiman D."/>
            <person name="Pearson M."/>
            <person name="Priest M."/>
            <person name="Roberts A."/>
            <person name="Saif S."/>
            <person name="Shea T."/>
            <person name="Sisk P."/>
            <person name="Sykes S."/>
            <person name="Wortman J."/>
            <person name="Nusbaum C."/>
            <person name="Birren B."/>
        </authorList>
    </citation>
    <scope>NUCLEOTIDE SEQUENCE [LARGE SCALE GENOMIC DNA]</scope>
    <source>
        <strain evidence="4">CBS 100218</strain>
    </source>
</reference>
<evidence type="ECO:0000256" key="2">
    <source>
        <dbReference type="SAM" id="MobiDB-lite"/>
    </source>
</evidence>
<dbReference type="Proteomes" id="UP000016924">
    <property type="component" value="Unassembled WGS sequence"/>
</dbReference>
<keyword evidence="4" id="KW-1185">Reference proteome</keyword>
<proteinExistence type="predicted"/>
<dbReference type="RefSeq" id="XP_007780076.1">
    <property type="nucleotide sequence ID" value="XM_007781886.1"/>
</dbReference>
<evidence type="ECO:0008006" key="5">
    <source>
        <dbReference type="Google" id="ProtNLM"/>
    </source>
</evidence>
<dbReference type="STRING" id="1168221.R7YSG2"/>
<dbReference type="eggNOG" id="ENOG502SASA">
    <property type="taxonomic scope" value="Eukaryota"/>
</dbReference>
<dbReference type="InterPro" id="IPR025212">
    <property type="entry name" value="CAD_CENP-Q"/>
</dbReference>
<dbReference type="Pfam" id="PF13094">
    <property type="entry name" value="CENP-Q"/>
    <property type="match status" value="1"/>
</dbReference>
<feature type="coiled-coil region" evidence="1">
    <location>
        <begin position="213"/>
        <end position="254"/>
    </location>
</feature>
<evidence type="ECO:0000313" key="4">
    <source>
        <dbReference type="Proteomes" id="UP000016924"/>
    </source>
</evidence>
<protein>
    <recommendedName>
        <fullName evidence="5">Kinetochore protein fta7</fullName>
    </recommendedName>
</protein>
<dbReference type="EMBL" id="JH767570">
    <property type="protein sequence ID" value="EON64759.1"/>
    <property type="molecule type" value="Genomic_DNA"/>
</dbReference>
<dbReference type="HOGENOM" id="CLU_058654_0_0_1"/>
<name>R7YSG2_CONA1</name>
<sequence length="350" mass="39408">MVSTRFVSPSPLLIAFKAPSIPNRKRGRPSKTASVAPAPSNSRARVANPKLRPNKKRKDAQTGSEPETTDGGSSHAVSSNRKKRNSNDTDDEDDERNAERPQKRPKYQHLRAHTRHIPQDTITTKWINLPPPAQQAVRTLFKATKRPVLASMREGQRRTEAELTLNAVIQKLEKRLPRMPFPPKTKDAHFDLEKVLERNRVLEGELTPALHWVELLKGEVEKEEEALERDRVALAELEANAKVEERRRRKQGKKAHPLLIESLDHEYEGDDAESIGLVPSSTRPDPSLLHSLDPDLNPLLEQLQSHLESMQANLGQLEGIDDAMVSAREALDDVLFRQATAQQYEALSAL</sequence>
<evidence type="ECO:0000313" key="3">
    <source>
        <dbReference type="EMBL" id="EON64759.1"/>
    </source>
</evidence>
<feature type="compositionally biased region" description="Basic residues" evidence="2">
    <location>
        <begin position="103"/>
        <end position="116"/>
    </location>
</feature>
<dbReference type="AlphaFoldDB" id="R7YSG2"/>
<feature type="compositionally biased region" description="Polar residues" evidence="2">
    <location>
        <begin position="61"/>
        <end position="79"/>
    </location>
</feature>
<dbReference type="GeneID" id="19901303"/>
<dbReference type="OMA" id="QMKNEHP"/>
<evidence type="ECO:0000256" key="1">
    <source>
        <dbReference type="SAM" id="Coils"/>
    </source>
</evidence>